<accession>E6PXU2</accession>
<feature type="compositionally biased region" description="Basic and acidic residues" evidence="1">
    <location>
        <begin position="55"/>
        <end position="64"/>
    </location>
</feature>
<evidence type="ECO:0000313" key="2">
    <source>
        <dbReference type="EMBL" id="CBH99751.1"/>
    </source>
</evidence>
<gene>
    <name evidence="2" type="ORF">CARN3_0699</name>
</gene>
<dbReference type="AlphaFoldDB" id="E6PXU2"/>
<feature type="region of interest" description="Disordered" evidence="1">
    <location>
        <begin position="50"/>
        <end position="79"/>
    </location>
</feature>
<organism evidence="2">
    <name type="scientific">mine drainage metagenome</name>
    <dbReference type="NCBI Taxonomy" id="410659"/>
    <lineage>
        <taxon>unclassified sequences</taxon>
        <taxon>metagenomes</taxon>
        <taxon>ecological metagenomes</taxon>
    </lineage>
</organism>
<evidence type="ECO:0000256" key="1">
    <source>
        <dbReference type="SAM" id="MobiDB-lite"/>
    </source>
</evidence>
<dbReference type="EMBL" id="CABN01000048">
    <property type="protein sequence ID" value="CBH99751.1"/>
    <property type="molecule type" value="Genomic_DNA"/>
</dbReference>
<name>E6PXU2_9ZZZZ</name>
<sequence length="188" mass="20804">MYPRLLANLACPARILMGCVLVASPWVSAVAQSVESEVRAASAKPVDSLTNTQAIRDRSEESKGIDSLTNTDPGTTAVHGPIVESPEFAQKYAAEKLKVWQQNLKLTDWQISWAFAHRCDLKPHTVGQIHWDKPSKSASILVLDPSDYRMPFNAMLDDMEMTVIHELFTSSSRPCLTVRPAAGARSRR</sequence>
<proteinExistence type="predicted"/>
<reference evidence="2" key="1">
    <citation type="submission" date="2009-10" db="EMBL/GenBank/DDBJ databases">
        <title>Diversity of trophic interactions inside an arsenic-rich microbial ecosystem.</title>
        <authorList>
            <person name="Bertin P.N."/>
            <person name="Heinrich-Salmeron A."/>
            <person name="Pelletier E."/>
            <person name="Goulhen-Chollet F."/>
            <person name="Arsene-Ploetze F."/>
            <person name="Gallien S."/>
            <person name="Calteau A."/>
            <person name="Vallenet D."/>
            <person name="Casiot C."/>
            <person name="Chane-Woon-Ming B."/>
            <person name="Giloteaux L."/>
            <person name="Barakat M."/>
            <person name="Bonnefoy V."/>
            <person name="Bruneel O."/>
            <person name="Chandler M."/>
            <person name="Cleiss J."/>
            <person name="Duran R."/>
            <person name="Elbaz-Poulichet F."/>
            <person name="Fonknechten N."/>
            <person name="Lauga B."/>
            <person name="Mornico D."/>
            <person name="Ortet P."/>
            <person name="Schaeffer C."/>
            <person name="Siguier P."/>
            <person name="Alexander Thil Smith A."/>
            <person name="Van Dorsselaer A."/>
            <person name="Weissenbach J."/>
            <person name="Medigue C."/>
            <person name="Le Paslier D."/>
        </authorList>
    </citation>
    <scope>NUCLEOTIDE SEQUENCE</scope>
</reference>
<protein>
    <submittedName>
        <fullName evidence="2">Uncharacterized protein</fullName>
    </submittedName>
</protein>
<comment type="caution">
    <text evidence="2">The sequence shown here is derived from an EMBL/GenBank/DDBJ whole genome shotgun (WGS) entry which is preliminary data.</text>
</comment>